<dbReference type="Pfam" id="PF00931">
    <property type="entry name" value="NB-ARC"/>
    <property type="match status" value="1"/>
</dbReference>
<evidence type="ECO:0000256" key="6">
    <source>
        <dbReference type="ARBA" id="ARBA00023054"/>
    </source>
</evidence>
<keyword evidence="12" id="KW-1185">Reference proteome</keyword>
<dbReference type="GO" id="GO:0009626">
    <property type="term" value="P:plant-type hypersensitive response"/>
    <property type="evidence" value="ECO:0007669"/>
    <property type="project" value="UniProtKB-ARBA"/>
</dbReference>
<keyword evidence="4" id="KW-0547">Nucleotide-binding</keyword>
<dbReference type="Pfam" id="PF23559">
    <property type="entry name" value="WHD_DRP"/>
    <property type="match status" value="1"/>
</dbReference>
<comment type="caution">
    <text evidence="11">The sequence shown here is derived from an EMBL/GenBank/DDBJ whole genome shotgun (WGS) entry which is preliminary data.</text>
</comment>
<keyword evidence="2" id="KW-0433">Leucine-rich repeat</keyword>
<keyword evidence="3" id="KW-0677">Repeat</keyword>
<evidence type="ECO:0000256" key="2">
    <source>
        <dbReference type="ARBA" id="ARBA00022614"/>
    </source>
</evidence>
<evidence type="ECO:0000256" key="4">
    <source>
        <dbReference type="ARBA" id="ARBA00022741"/>
    </source>
</evidence>
<dbReference type="InterPro" id="IPR002182">
    <property type="entry name" value="NB-ARC"/>
</dbReference>
<evidence type="ECO:0008006" key="13">
    <source>
        <dbReference type="Google" id="ProtNLM"/>
    </source>
</evidence>
<dbReference type="InterPro" id="IPR058922">
    <property type="entry name" value="WHD_DRP"/>
</dbReference>
<dbReference type="Pfam" id="PF23598">
    <property type="entry name" value="LRR_14"/>
    <property type="match status" value="1"/>
</dbReference>
<dbReference type="InterPro" id="IPR027417">
    <property type="entry name" value="P-loop_NTPase"/>
</dbReference>
<dbReference type="GO" id="GO:0042742">
    <property type="term" value="P:defense response to bacterium"/>
    <property type="evidence" value="ECO:0007669"/>
    <property type="project" value="UniProtKB-ARBA"/>
</dbReference>
<dbReference type="SUPFAM" id="SSF52058">
    <property type="entry name" value="L domain-like"/>
    <property type="match status" value="1"/>
</dbReference>
<sequence>MEVTTAPGLGSLLAEADEVYKLPSGVKRDILSLQKELQMLQAALSEIAEVPAYKLDEETKSRAADLRDLSFHIQHAVDNLRDRVRAHRSRMAELQGFKGFAAIISFKIASIWARREFAMRIRELKNRLQDGPEKRPVRYAVTEVDDPQSVLDTQGLVGIDARREELLNILAEQGATSSQQLKVVAIAGDGPVGKTTLAKVVYDYIAPQFDLAAWVTLSSLPDVKKILIGMLRQISQENQPGHFDAMNPKQLIDKIRRTLQHKRYLIVVDNVLDEPEWELLKCTLIDNNNGSAVLVTSRKHGHISHFVGRVYELHPLSAVDSKTLLYKRLFGSEDKCPPELAGIYELFLERCDGIPLTIITISRLLEGKKSMTKEELYALYASIYSGLLFDKTIGHELEKDHQNDLPPYLKPCLLYLSMFQKGCELNGEHLIWQWLAEGFIHETESEGRNSQELGHHYLNELLNRNLIEPQDVDADGRVIYWTVKETVHELVIAMSTQENFVTLLGGQQQGISLSSIVNRLSIQGRNAEQMLPEVHLSQVKSLVVRGHSNWMPSLSMLQDLHDDIKDIGSLFHLKCLIIGGKCITHIPEEIGNLVFLETLDLRECCGLIKLPERIVQIKQLKRLYVNSGTNIPQKIGKLEALQELGDIKISEPSLLKELQNLTKLRILQIAIWLWDDEKLKIDHGPLLENLHSLLQVRQNIQSLSILTCCSLDFLDTQDTKWSPQHLQKIEIRNSAFDKLPTWIDSLHVSTLSIEVNELSQEMIDILGKLPTLRFLSLTSKHDPQGEFGKDSNGFKDLESLHLVSNVMVKMFAPKPEAMQNLKRIKLRFQVSLTEVVNHGFSFGFEDLCSLEYIHVELICFNASRRVVNKAEQAIQGAISMCGNHRPNLTIRRVREDDMTENDEEVEVVLVMTCSGFGAYVEWLCGIHLSPLTANGSSSLYYISQLLCLLSSGSYLLENERGSRSDE</sequence>
<proteinExistence type="inferred from homology"/>
<keyword evidence="6" id="KW-0175">Coiled coil</keyword>
<evidence type="ECO:0000256" key="5">
    <source>
        <dbReference type="ARBA" id="ARBA00022821"/>
    </source>
</evidence>
<comment type="similarity">
    <text evidence="1">Belongs to the disease resistance NB-LRR family.</text>
</comment>
<feature type="domain" description="Disease resistance R13L4/SHOC-2-like LRR" evidence="10">
    <location>
        <begin position="561"/>
        <end position="884"/>
    </location>
</feature>
<reference evidence="11 12" key="1">
    <citation type="submission" date="2022-10" db="EMBL/GenBank/DDBJ databases">
        <title>WGS assembly of Paspalum vaginatum 540-79.</title>
        <authorList>
            <person name="Sun G."/>
            <person name="Wase N."/>
            <person name="Shu S."/>
            <person name="Jenkins J."/>
            <person name="Zhou B."/>
            <person name="Torres-Rodriguez J."/>
            <person name="Chen C."/>
            <person name="Sandor L."/>
            <person name="Plott C."/>
            <person name="Yoshinga Y."/>
            <person name="Daum C."/>
            <person name="Qi P."/>
            <person name="Barry K."/>
            <person name="Lipzen A."/>
            <person name="Berry L."/>
            <person name="Pedersen C."/>
            <person name="Gottilla T."/>
            <person name="Foltz A."/>
            <person name="Yu H."/>
            <person name="O'Malley R."/>
            <person name="Zhang C."/>
            <person name="Devos K."/>
            <person name="Sigmon B."/>
            <person name="Yu B."/>
            <person name="Obata T."/>
            <person name="Schmutz J."/>
            <person name="Schnable J."/>
        </authorList>
    </citation>
    <scope>NUCLEOTIDE SEQUENCE [LARGE SCALE GENOMIC DNA]</scope>
    <source>
        <strain evidence="12">cv. 540-79</strain>
    </source>
</reference>
<dbReference type="InterPro" id="IPR036388">
    <property type="entry name" value="WH-like_DNA-bd_sf"/>
</dbReference>
<dbReference type="InterPro" id="IPR055414">
    <property type="entry name" value="LRR_R13L4/SHOC2-like"/>
</dbReference>
<dbReference type="Gene3D" id="1.20.5.4130">
    <property type="match status" value="1"/>
</dbReference>
<protein>
    <recommendedName>
        <fullName evidence="13">NB-ARC domain-containing protein</fullName>
    </recommendedName>
</protein>
<evidence type="ECO:0000259" key="9">
    <source>
        <dbReference type="Pfam" id="PF23559"/>
    </source>
</evidence>
<dbReference type="Gene3D" id="3.80.10.10">
    <property type="entry name" value="Ribonuclease Inhibitor"/>
    <property type="match status" value="2"/>
</dbReference>
<dbReference type="Gene3D" id="1.10.10.10">
    <property type="entry name" value="Winged helix-like DNA-binding domain superfamily/Winged helix DNA-binding domain"/>
    <property type="match status" value="1"/>
</dbReference>
<dbReference type="PANTHER" id="PTHR23155">
    <property type="entry name" value="DISEASE RESISTANCE PROTEIN RP"/>
    <property type="match status" value="1"/>
</dbReference>
<name>A0A9W7X8S6_9POAL</name>
<accession>A0A9W7X8S6</accession>
<dbReference type="Gene3D" id="3.40.50.300">
    <property type="entry name" value="P-loop containing nucleotide triphosphate hydrolases"/>
    <property type="match status" value="1"/>
</dbReference>
<feature type="domain" description="Disease resistance N-terminal" evidence="8">
    <location>
        <begin position="9"/>
        <end position="89"/>
    </location>
</feature>
<keyword evidence="5" id="KW-0611">Plant defense</keyword>
<evidence type="ECO:0000256" key="1">
    <source>
        <dbReference type="ARBA" id="ARBA00008894"/>
    </source>
</evidence>
<gene>
    <name evidence="11" type="ORF">BS78_K218700</name>
</gene>
<evidence type="ECO:0000259" key="10">
    <source>
        <dbReference type="Pfam" id="PF23598"/>
    </source>
</evidence>
<dbReference type="InterPro" id="IPR044974">
    <property type="entry name" value="Disease_R_plants"/>
</dbReference>
<feature type="domain" description="NB-ARC" evidence="7">
    <location>
        <begin position="178"/>
        <end position="309"/>
    </location>
</feature>
<evidence type="ECO:0000256" key="3">
    <source>
        <dbReference type="ARBA" id="ARBA00022737"/>
    </source>
</evidence>
<evidence type="ECO:0000313" key="11">
    <source>
        <dbReference type="EMBL" id="KAJ1255435.1"/>
    </source>
</evidence>
<dbReference type="PRINTS" id="PR00364">
    <property type="entry name" value="DISEASERSIST"/>
</dbReference>
<dbReference type="OrthoDB" id="694479at2759"/>
<dbReference type="FunFam" id="1.10.10.10:FF:000322">
    <property type="entry name" value="Probable disease resistance protein At1g63360"/>
    <property type="match status" value="1"/>
</dbReference>
<evidence type="ECO:0000313" key="12">
    <source>
        <dbReference type="Proteomes" id="UP001164776"/>
    </source>
</evidence>
<feature type="domain" description="Disease resistance protein winged helix" evidence="9">
    <location>
        <begin position="418"/>
        <end position="491"/>
    </location>
</feature>
<evidence type="ECO:0000259" key="8">
    <source>
        <dbReference type="Pfam" id="PF18052"/>
    </source>
</evidence>
<organism evidence="11 12">
    <name type="scientific">Paspalum vaginatum</name>
    <name type="common">seashore paspalum</name>
    <dbReference type="NCBI Taxonomy" id="158149"/>
    <lineage>
        <taxon>Eukaryota</taxon>
        <taxon>Viridiplantae</taxon>
        <taxon>Streptophyta</taxon>
        <taxon>Embryophyta</taxon>
        <taxon>Tracheophyta</taxon>
        <taxon>Spermatophyta</taxon>
        <taxon>Magnoliopsida</taxon>
        <taxon>Liliopsida</taxon>
        <taxon>Poales</taxon>
        <taxon>Poaceae</taxon>
        <taxon>PACMAD clade</taxon>
        <taxon>Panicoideae</taxon>
        <taxon>Andropogonodae</taxon>
        <taxon>Paspaleae</taxon>
        <taxon>Paspalinae</taxon>
        <taxon>Paspalum</taxon>
    </lineage>
</organism>
<dbReference type="SUPFAM" id="SSF52540">
    <property type="entry name" value="P-loop containing nucleoside triphosphate hydrolases"/>
    <property type="match status" value="1"/>
</dbReference>
<dbReference type="GO" id="GO:0002758">
    <property type="term" value="P:innate immune response-activating signaling pathway"/>
    <property type="evidence" value="ECO:0007669"/>
    <property type="project" value="UniProtKB-ARBA"/>
</dbReference>
<evidence type="ECO:0000259" key="7">
    <source>
        <dbReference type="Pfam" id="PF00931"/>
    </source>
</evidence>
<dbReference type="GO" id="GO:0043531">
    <property type="term" value="F:ADP binding"/>
    <property type="evidence" value="ECO:0007669"/>
    <property type="project" value="InterPro"/>
</dbReference>
<dbReference type="EMBL" id="MU629705">
    <property type="protein sequence ID" value="KAJ1255435.1"/>
    <property type="molecule type" value="Genomic_DNA"/>
</dbReference>
<dbReference type="InterPro" id="IPR041118">
    <property type="entry name" value="Rx_N"/>
</dbReference>
<dbReference type="AlphaFoldDB" id="A0A9W7X8S6"/>
<dbReference type="Proteomes" id="UP001164776">
    <property type="component" value="Unassembled WGS sequence"/>
</dbReference>
<dbReference type="PANTHER" id="PTHR23155:SF1210">
    <property type="entry name" value="AAA+ ATPASE DOMAIN-CONTAINING PROTEIN"/>
    <property type="match status" value="1"/>
</dbReference>
<dbReference type="Pfam" id="PF18052">
    <property type="entry name" value="Rx_N"/>
    <property type="match status" value="1"/>
</dbReference>
<dbReference type="InterPro" id="IPR032675">
    <property type="entry name" value="LRR_dom_sf"/>
</dbReference>